<dbReference type="Proteomes" id="UP000503462">
    <property type="component" value="Chromosome 1"/>
</dbReference>
<evidence type="ECO:0008006" key="4">
    <source>
        <dbReference type="Google" id="ProtNLM"/>
    </source>
</evidence>
<dbReference type="SUPFAM" id="SSF56112">
    <property type="entry name" value="Protein kinase-like (PK-like)"/>
    <property type="match status" value="1"/>
</dbReference>
<evidence type="ECO:0000256" key="1">
    <source>
        <dbReference type="SAM" id="MobiDB-lite"/>
    </source>
</evidence>
<keyword evidence="3" id="KW-1185">Reference proteome</keyword>
<protein>
    <recommendedName>
        <fullName evidence="4">Protein kinase domain-containing protein</fullName>
    </recommendedName>
</protein>
<dbReference type="OrthoDB" id="5418235at2759"/>
<feature type="region of interest" description="Disordered" evidence="1">
    <location>
        <begin position="1167"/>
        <end position="1190"/>
    </location>
</feature>
<organism evidence="2 3">
    <name type="scientific">Peltaster fructicola</name>
    <dbReference type="NCBI Taxonomy" id="286661"/>
    <lineage>
        <taxon>Eukaryota</taxon>
        <taxon>Fungi</taxon>
        <taxon>Dikarya</taxon>
        <taxon>Ascomycota</taxon>
        <taxon>Pezizomycotina</taxon>
        <taxon>Dothideomycetes</taxon>
        <taxon>Dothideomycetes incertae sedis</taxon>
        <taxon>Peltaster</taxon>
    </lineage>
</organism>
<gene>
    <name evidence="2" type="ORF">AMS68_000299</name>
</gene>
<evidence type="ECO:0000313" key="2">
    <source>
        <dbReference type="EMBL" id="QIW94781.1"/>
    </source>
</evidence>
<dbReference type="SUPFAM" id="SSF50494">
    <property type="entry name" value="Trypsin-like serine proteases"/>
    <property type="match status" value="1"/>
</dbReference>
<dbReference type="InterPro" id="IPR009003">
    <property type="entry name" value="Peptidase_S1_PA"/>
</dbReference>
<dbReference type="EMBL" id="CP051139">
    <property type="protein sequence ID" value="QIW94781.1"/>
    <property type="molecule type" value="Genomic_DNA"/>
</dbReference>
<feature type="compositionally biased region" description="Acidic residues" evidence="1">
    <location>
        <begin position="846"/>
        <end position="863"/>
    </location>
</feature>
<dbReference type="PANTHER" id="PTHR37542">
    <property type="entry name" value="HELO DOMAIN-CONTAINING PROTEIN-RELATED"/>
    <property type="match status" value="1"/>
</dbReference>
<proteinExistence type="predicted"/>
<feature type="region of interest" description="Disordered" evidence="1">
    <location>
        <begin position="846"/>
        <end position="872"/>
    </location>
</feature>
<dbReference type="InterPro" id="IPR011009">
    <property type="entry name" value="Kinase-like_dom_sf"/>
</dbReference>
<feature type="compositionally biased region" description="Low complexity" evidence="1">
    <location>
        <begin position="170"/>
        <end position="179"/>
    </location>
</feature>
<name>A0A6H0XJ89_9PEZI</name>
<sequence length="1190" mass="130371">MDAYRNAPLVHGRTTHLTKLYSDVKQSAVKQSAVTTLDVKSFLSQQAATEQFSALHRKFRIQKDRLVTWGLEWDDEGKGAETNIDETVERAGLTETVTSVLANVKEVTDELEKVRSGVSKPGEKYQPSIFDEERYGDLLSDLTASIDTLYDLSRTRRALVRGEHPMLSNTTQQQATQSTPMSKRQSKAPSFADSDITSAPAAPRAVYSPYVGLPPIIDPSALRMPAESPPPYEPPGVPMASRLIANLIRARAPEEVRNAMGSDNAEVPVLVEYADFDPAYRQTGVPPPLQRIEDLSRTFPPMRPESQSNLSLLGYFEDPRQPRVGLVYDLPYSVQNRLLSNPARRTENMAPLSLLRLLRKQDRTTANAGQSDAPPLEARFKLALRLAEQLYMLHLQELPHGNINSSSVLFATANNESTFTRMKQLRAPMWASFNIFPHSLGGPVRAPHNIYKHPQEGENSAGDGLKYDMYAFALLLVEIGLWAPLGDFYKPKYSAADFKLRIEKLWIPKLAERCGSAYMRAVQACIRNVDSGELTTEGMFGYIFDNLRKCCALDEDTEDLTPSSPFTSPQQEYQSFVPSNVAVTAPVFTRHVEAPLARGAELDPNLLSPTLSMKDFKRRVTQIQRQWRKYRSWLREIQTIPDDEAIARKLSEMENADVAEAVPAPAPASAQPKTNLSEFPFLEIPKAIVEDWNNGTAVELSRIVNRALKGTRESCSITLTSFGETLETARPTYLVTCASTKIVKAMLKRHFRCDPASCYVRVEKGKVTRCRKARPISAARAATRSMAPRYDLDSDAVNSDYQPQPMCGASIGAYKDEEHLPPVSFGGVVVIDGKSYGMSVHHMLEADEDEEEDDIDEDDEEGSDTASLVDVGENAELLLSDDGSTIRELSVASDISLDEETQFAGDVGGIAPGEGLDIDITQPALDDAIAQNLHAEQSDSESGSDSGVDEDHILSYKLGQVHASSGLKRSATKGTEEGYKGISSSLPQEIDWALFELLPPRVQPYNIVKGGQQYCDGPADGQDSIPTSIRGSSQLAGAKVHCLGRTSGLSSGTVSSAMELLRLQGRTTFSASWAVHGGFGVGGDSGAWVIDSENLVVGHVLAERNGRTFICPMDLLFDDMRSTLGAKNISLPIPSKNTEGGWFIQDTVADAVSRLRLNDNDGGVAVPYSPAASQHGGELAHNMAPLQSAR</sequence>
<dbReference type="AlphaFoldDB" id="A0A6H0XJ89"/>
<evidence type="ECO:0000313" key="3">
    <source>
        <dbReference type="Proteomes" id="UP000503462"/>
    </source>
</evidence>
<feature type="region of interest" description="Disordered" evidence="1">
    <location>
        <begin position="162"/>
        <end position="197"/>
    </location>
</feature>
<accession>A0A6H0XJ89</accession>
<reference evidence="2 3" key="1">
    <citation type="journal article" date="2016" name="Sci. Rep.">
        <title>Peltaster fructicola genome reveals evolution from an invasive phytopathogen to an ectophytic parasite.</title>
        <authorList>
            <person name="Xu C."/>
            <person name="Chen H."/>
            <person name="Gleason M.L."/>
            <person name="Xu J.R."/>
            <person name="Liu H."/>
            <person name="Zhang R."/>
            <person name="Sun G."/>
        </authorList>
    </citation>
    <scope>NUCLEOTIDE SEQUENCE [LARGE SCALE GENOMIC DNA]</scope>
    <source>
        <strain evidence="2 3">LNHT1506</strain>
    </source>
</reference>
<dbReference type="PANTHER" id="PTHR37542:SF2">
    <property type="entry name" value="PROTEIN KINASE DOMAIN-CONTAINING PROTEIN"/>
    <property type="match status" value="1"/>
</dbReference>